<dbReference type="AlphaFoldDB" id="L7W0X1"/>
<evidence type="ECO:0000313" key="2">
    <source>
        <dbReference type="EMBL" id="AGC72170.1"/>
    </source>
</evidence>
<feature type="transmembrane region" description="Helical" evidence="1">
    <location>
        <begin position="661"/>
        <end position="679"/>
    </location>
</feature>
<feature type="transmembrane region" description="Helical" evidence="1">
    <location>
        <begin position="835"/>
        <end position="852"/>
    </location>
</feature>
<dbReference type="EMBL" id="JX649894">
    <property type="protein sequence ID" value="AGC72170.1"/>
    <property type="molecule type" value="Genomic_DNA"/>
</dbReference>
<keyword evidence="1" id="KW-1133">Transmembrane helix</keyword>
<evidence type="ECO:0000256" key="1">
    <source>
        <dbReference type="SAM" id="Phobius"/>
    </source>
</evidence>
<reference evidence="2" key="1">
    <citation type="submission" date="2012-09" db="EMBL/GenBank/DDBJ databases">
        <title>Metagenomic Characterization of a Microbial Community in Wastewater Detects High Levels of Antibiotic Resistance.</title>
        <authorList>
            <person name="Abrams M."/>
            <person name="Caldwell A."/>
            <person name="Vandaei E."/>
            <person name="Lee W."/>
            <person name="Perrott J."/>
            <person name="Khan S.Y."/>
            <person name="Ta J."/>
            <person name="Romero D."/>
            <person name="Nguyen V."/>
            <person name="Pourmand N."/>
            <person name="Ouverney C.C."/>
        </authorList>
    </citation>
    <scope>NUCLEOTIDE SEQUENCE</scope>
</reference>
<sequence length="1068" mass="122291">MEELRAWLRAVEPAALLVEPRILRRVIRLDRRLERLAFEVPHRKSYTIERERLLAFADPSEMGLPSLVDAERSTSIELPRTLILLSTPTDDESLSAVPVNQSIRRYWRLLFHARAHLMLERQLEKGIATDQYALQRRLEIGELEFAEIRSVLLKDEYLFPEPTDFETYVEFVAVYLELREFAEQNLAIYFPGVRDWQRIHDLVERDIDSKKLLEECRPPSEWLEADATPQVTAPLDADWSSGDLRDWWSGSAAPRQARARRAAALGNSVKAAILQVRANDAQGGSSQGPSFRFATDELRAMVLRLQPVLQLTPVEVEEWCLALHPLLLPAARGIWTNEARFLYDLQKVCVEHERGVFKLDLIEWVKSRGQIPVRRPLPLLREVLITKHLRAALRRLPTTRLDAAPRARLEELLEATVKRIERRSRDRIRPVVSEVFNQVGLIPDNIPEEIARANVVEELLDRIVEHGAVNLGNLRDAISKSDLKLPDLSGVGELVRGDRLLRADRQLGRVMEGVYRPGAIYLRWTQRLSSLAFGTNIGRFVTQYVALPFGGAWLAIDGLRHLIGMLTGHGESASLEFPEPQTAPVVPPSRSWIFYLLVTLLGTLITLLMHRPEFRAWCLKKVLAGWALVREILVDLPASLIRSPWVQKVLRSPIYSAIRYYILRPLILTYVVSLFLGIARRPPGWHALLDIYLGLALFLNSPIGRYADEWLGDYLVRAWHSVRIHVFAAAFQWVMEAFQRWMVALERVVYGVDEWLRFRAGDNRQMEAVKLLASTCWFFISYVVVFAFTLLIEPQINPIKHFPVVTVSHKLILPTGPHFVEQLEPWLGRPRAHTLVWSTIWLIPGVFGFLVWELNGNWQLYEANRAVYLPRSALGHHGETMIGLLRPGFHSGTVPKLFASLRRSVRKAERTRRWAQVRSRQMALHHVEATIGRFVERELLGLLKRLDADPWQDVRVERVRISTNRIEAALANTQWPAQSVWLTWEEHEGKLTAIVSRNAWVEKLDTDDVQQLSLALAGLFQRSGVQEVLGPLAIASPPSVTWEKWVSAIKPHRTAILSANHAVETHRT</sequence>
<name>L7W0X1_9BACT</name>
<feature type="transmembrane region" description="Helical" evidence="1">
    <location>
        <begin position="592"/>
        <end position="610"/>
    </location>
</feature>
<accession>L7W0X1</accession>
<keyword evidence="1" id="KW-0472">Membrane</keyword>
<feature type="transmembrane region" description="Helical" evidence="1">
    <location>
        <begin position="771"/>
        <end position="792"/>
    </location>
</feature>
<keyword evidence="1" id="KW-0812">Transmembrane</keyword>
<organism evidence="2">
    <name type="scientific">uncultured bacterium A1Q1_fos_962</name>
    <dbReference type="NCBI Taxonomy" id="1256592"/>
    <lineage>
        <taxon>Bacteria</taxon>
        <taxon>environmental samples</taxon>
    </lineage>
</organism>
<proteinExistence type="predicted"/>
<protein>
    <submittedName>
        <fullName evidence="2">Uncharacterized protein</fullName>
    </submittedName>
</protein>